<dbReference type="PANTHER" id="PTHR33431">
    <property type="entry name" value="ENABLED-LIKE PROTEIN (DUF1635)"/>
    <property type="match status" value="1"/>
</dbReference>
<dbReference type="Proteomes" id="UP000504607">
    <property type="component" value="Chromosome 5"/>
</dbReference>
<feature type="coiled-coil region" evidence="1">
    <location>
        <begin position="27"/>
        <end position="86"/>
    </location>
</feature>
<accession>A0A6I9R5A5</accession>
<dbReference type="FunCoup" id="A0A6I9R5A5">
    <property type="interactions" value="2190"/>
</dbReference>
<evidence type="ECO:0000313" key="4">
    <source>
        <dbReference type="RefSeq" id="XP_010920701.1"/>
    </source>
</evidence>
<evidence type="ECO:0000256" key="2">
    <source>
        <dbReference type="SAM" id="MobiDB-lite"/>
    </source>
</evidence>
<dbReference type="InParanoid" id="A0A6I9R5A5"/>
<dbReference type="OrthoDB" id="778241at2759"/>
<feature type="region of interest" description="Disordered" evidence="2">
    <location>
        <begin position="112"/>
        <end position="132"/>
    </location>
</feature>
<sequence length="322" mass="35674">MGVDPWALAEVTVDSLPSLWTSHHETVEELNHKLLRATLELEALRNGFKEERRKSEENMNQLIQILKVTTQERDEAREQLQVLVNKIAQPHSAELVPLLSYLQPDSPQIWQARGNSSVTESESLSDTPNQHSYGCSPVESFFETVTSPEMTSLNGADSCNIGPPQQPHFLENNHSSSMVISHGTGKYDRGDAIIDSIAAKKPLPEKGKLLETVLKIGPVLETLMVAGPLPQWRNPPPLQPFQIPPVTIKARNAKLPNRAAILNSNHSIQSSPDEKSNGLSQVHAATMLNFSSTVNLCVRNRPMTLPCVSSHQGFEAKRQRIQ</sequence>
<dbReference type="InterPro" id="IPR012862">
    <property type="entry name" value="DUF1635"/>
</dbReference>
<protein>
    <submittedName>
        <fullName evidence="4">Uncharacterized protein LOC105044479</fullName>
    </submittedName>
</protein>
<organism evidence="3 4">
    <name type="scientific">Elaeis guineensis var. tenera</name>
    <name type="common">Oil palm</name>
    <dbReference type="NCBI Taxonomy" id="51953"/>
    <lineage>
        <taxon>Eukaryota</taxon>
        <taxon>Viridiplantae</taxon>
        <taxon>Streptophyta</taxon>
        <taxon>Embryophyta</taxon>
        <taxon>Tracheophyta</taxon>
        <taxon>Spermatophyta</taxon>
        <taxon>Magnoliopsida</taxon>
        <taxon>Liliopsida</taxon>
        <taxon>Arecaceae</taxon>
        <taxon>Arecoideae</taxon>
        <taxon>Cocoseae</taxon>
        <taxon>Elaeidinae</taxon>
        <taxon>Elaeis</taxon>
    </lineage>
</organism>
<dbReference type="Pfam" id="PF07795">
    <property type="entry name" value="DUF1635"/>
    <property type="match status" value="1"/>
</dbReference>
<keyword evidence="3" id="KW-1185">Reference proteome</keyword>
<dbReference type="RefSeq" id="XP_010920701.1">
    <property type="nucleotide sequence ID" value="XM_010922399.3"/>
</dbReference>
<evidence type="ECO:0000313" key="3">
    <source>
        <dbReference type="Proteomes" id="UP000504607"/>
    </source>
</evidence>
<dbReference type="PANTHER" id="PTHR33431:SF12">
    <property type="entry name" value="HIGH MOBILITY GROUP BOX PROTEIN, PUTATIVE (DUF1635)-RELATED"/>
    <property type="match status" value="1"/>
</dbReference>
<dbReference type="GeneID" id="105044479"/>
<proteinExistence type="predicted"/>
<keyword evidence="1" id="KW-0175">Coiled coil</keyword>
<gene>
    <name evidence="4" type="primary">LOC105044479</name>
</gene>
<evidence type="ECO:0000256" key="1">
    <source>
        <dbReference type="SAM" id="Coils"/>
    </source>
</evidence>
<reference evidence="4" key="1">
    <citation type="submission" date="2025-08" db="UniProtKB">
        <authorList>
            <consortium name="RefSeq"/>
        </authorList>
    </citation>
    <scope>IDENTIFICATION</scope>
</reference>
<dbReference type="AlphaFoldDB" id="A0A6I9R5A5"/>
<dbReference type="KEGG" id="egu:105044479"/>
<name>A0A6I9R5A5_ELAGV</name>